<geneLocation type="plasmid" evidence="3">
    <name>ppaby4</name>
</geneLocation>
<dbReference type="AlphaFoldDB" id="A0A1P8V161"/>
<dbReference type="OrthoDB" id="7597365at2"/>
<reference evidence="2 3" key="1">
    <citation type="submission" date="2016-04" db="EMBL/GenBank/DDBJ databases">
        <title>Deep-sea bacteria in the southern Pacific.</title>
        <authorList>
            <person name="Tang K."/>
        </authorList>
    </citation>
    <scope>NUCLEOTIDE SEQUENCE [LARGE SCALE GENOMIC DNA]</scope>
    <source>
        <strain evidence="2 3">JLT2014</strain>
        <plasmid evidence="3">ppaby4</plasmid>
    </source>
</reference>
<dbReference type="Gene3D" id="3.10.129.10">
    <property type="entry name" value="Hotdog Thioesterase"/>
    <property type="match status" value="2"/>
</dbReference>
<evidence type="ECO:0000313" key="2">
    <source>
        <dbReference type="EMBL" id="APZ55346.1"/>
    </source>
</evidence>
<gene>
    <name evidence="2" type="ORF">Ga0080574_TMP5064</name>
</gene>
<dbReference type="InterPro" id="IPR029069">
    <property type="entry name" value="HotDog_dom_sf"/>
</dbReference>
<feature type="region of interest" description="Disordered" evidence="1">
    <location>
        <begin position="105"/>
        <end position="135"/>
    </location>
</feature>
<evidence type="ECO:0000313" key="3">
    <source>
        <dbReference type="Proteomes" id="UP000187059"/>
    </source>
</evidence>
<protein>
    <submittedName>
        <fullName evidence="2">Putative thioesterase</fullName>
    </submittedName>
</protein>
<keyword evidence="2" id="KW-0614">Plasmid</keyword>
<dbReference type="SUPFAM" id="SSF54637">
    <property type="entry name" value="Thioesterase/thiol ester dehydrase-isomerase"/>
    <property type="match status" value="2"/>
</dbReference>
<organism evidence="2 3">
    <name type="scientific">Salipiger abyssi</name>
    <dbReference type="NCBI Taxonomy" id="1250539"/>
    <lineage>
        <taxon>Bacteria</taxon>
        <taxon>Pseudomonadati</taxon>
        <taxon>Pseudomonadota</taxon>
        <taxon>Alphaproteobacteria</taxon>
        <taxon>Rhodobacterales</taxon>
        <taxon>Roseobacteraceae</taxon>
        <taxon>Salipiger</taxon>
    </lineage>
</organism>
<evidence type="ECO:0000256" key="1">
    <source>
        <dbReference type="SAM" id="MobiDB-lite"/>
    </source>
</evidence>
<proteinExistence type="predicted"/>
<sequence>MSAETVTHHAFVPAWEIDANDHWNTAFYVRAFQQASERFAQGVPGPRPAAPPEVFHVRFFRELRLLETLSIGSLRLSEARAPYGVAHIIREGSSGRVAASALELRGDGLGPDPQGDEAGAYAPRSLPPGPQGISDTGVALAEGRATVTHAGILQPGDFDGTGKLLMSALHMRVSDGNGHLWQFVGVSSDAFYGRGLGRAIVELKITRQANAAPGTPVRQVSWFGEVGRKSIEIRHQLEDLRTGAVLSSISTITLILDMAARKSTELPPDLAEALRASGP</sequence>
<accession>A0A1P8V161</accession>
<keyword evidence="3" id="KW-1185">Reference proteome</keyword>
<name>A0A1P8V161_9RHOB</name>
<dbReference type="Proteomes" id="UP000187059">
    <property type="component" value="Plasmid pPABY4"/>
</dbReference>
<dbReference type="RefSeq" id="WP_076706275.1">
    <property type="nucleotide sequence ID" value="NZ_CP015095.1"/>
</dbReference>
<dbReference type="EMBL" id="CP015095">
    <property type="protein sequence ID" value="APZ55346.1"/>
    <property type="molecule type" value="Genomic_DNA"/>
</dbReference>
<dbReference type="KEGG" id="paby:Ga0080574_TMP5064"/>